<evidence type="ECO:0000313" key="2">
    <source>
        <dbReference type="EMBL" id="GBM55022.1"/>
    </source>
</evidence>
<proteinExistence type="predicted"/>
<gene>
    <name evidence="2" type="ORF">AVEN_80927_1</name>
</gene>
<accession>A0A4Y2GMC9</accession>
<dbReference type="EMBL" id="BGPR01001482">
    <property type="protein sequence ID" value="GBM55022.1"/>
    <property type="molecule type" value="Genomic_DNA"/>
</dbReference>
<feature type="compositionally biased region" description="Polar residues" evidence="1">
    <location>
        <begin position="29"/>
        <end position="40"/>
    </location>
</feature>
<sequence>MTTPRKCRVKILLHSIFQTIHLDGSFTTTTRKPQIPSATCHSDPLPSSKREVSPAPISLEWQILTFSPPRIYACRISAFMAQESKWSAGNPDWLNIQISEHTAPILISFCTDDRLWRGAAELAWSRQFANVQP</sequence>
<evidence type="ECO:0000313" key="3">
    <source>
        <dbReference type="Proteomes" id="UP000499080"/>
    </source>
</evidence>
<reference evidence="2 3" key="1">
    <citation type="journal article" date="2019" name="Sci. Rep.">
        <title>Orb-weaving spider Araneus ventricosus genome elucidates the spidroin gene catalogue.</title>
        <authorList>
            <person name="Kono N."/>
            <person name="Nakamura H."/>
            <person name="Ohtoshi R."/>
            <person name="Moran D.A.P."/>
            <person name="Shinohara A."/>
            <person name="Yoshida Y."/>
            <person name="Fujiwara M."/>
            <person name="Mori M."/>
            <person name="Tomita M."/>
            <person name="Arakawa K."/>
        </authorList>
    </citation>
    <scope>NUCLEOTIDE SEQUENCE [LARGE SCALE GENOMIC DNA]</scope>
</reference>
<comment type="caution">
    <text evidence="2">The sequence shown here is derived from an EMBL/GenBank/DDBJ whole genome shotgun (WGS) entry which is preliminary data.</text>
</comment>
<dbReference type="AlphaFoldDB" id="A0A4Y2GMC9"/>
<dbReference type="Proteomes" id="UP000499080">
    <property type="component" value="Unassembled WGS sequence"/>
</dbReference>
<keyword evidence="3" id="KW-1185">Reference proteome</keyword>
<protein>
    <submittedName>
        <fullName evidence="2">Uncharacterized protein</fullName>
    </submittedName>
</protein>
<evidence type="ECO:0000256" key="1">
    <source>
        <dbReference type="SAM" id="MobiDB-lite"/>
    </source>
</evidence>
<feature type="region of interest" description="Disordered" evidence="1">
    <location>
        <begin position="29"/>
        <end position="48"/>
    </location>
</feature>
<organism evidence="2 3">
    <name type="scientific">Araneus ventricosus</name>
    <name type="common">Orbweaver spider</name>
    <name type="synonym">Epeira ventricosa</name>
    <dbReference type="NCBI Taxonomy" id="182803"/>
    <lineage>
        <taxon>Eukaryota</taxon>
        <taxon>Metazoa</taxon>
        <taxon>Ecdysozoa</taxon>
        <taxon>Arthropoda</taxon>
        <taxon>Chelicerata</taxon>
        <taxon>Arachnida</taxon>
        <taxon>Araneae</taxon>
        <taxon>Araneomorphae</taxon>
        <taxon>Entelegynae</taxon>
        <taxon>Araneoidea</taxon>
        <taxon>Araneidae</taxon>
        <taxon>Araneus</taxon>
    </lineage>
</organism>
<name>A0A4Y2GMC9_ARAVE</name>